<proteinExistence type="predicted"/>
<dbReference type="RefSeq" id="WP_311702514.1">
    <property type="nucleotide sequence ID" value="NZ_JAVREL010000001.1"/>
</dbReference>
<dbReference type="EMBL" id="JAVREL010000001">
    <property type="protein sequence ID" value="MDT0341394.1"/>
    <property type="molecule type" value="Genomic_DNA"/>
</dbReference>
<gene>
    <name evidence="1" type="ORF">RM590_01810</name>
</gene>
<dbReference type="InterPro" id="IPR036291">
    <property type="entry name" value="NAD(P)-bd_dom_sf"/>
</dbReference>
<evidence type="ECO:0000313" key="2">
    <source>
        <dbReference type="Proteomes" id="UP001183246"/>
    </source>
</evidence>
<dbReference type="Proteomes" id="UP001183246">
    <property type="component" value="Unassembled WGS sequence"/>
</dbReference>
<dbReference type="SUPFAM" id="SSF51735">
    <property type="entry name" value="NAD(P)-binding Rossmann-fold domains"/>
    <property type="match status" value="1"/>
</dbReference>
<protein>
    <submittedName>
        <fullName evidence="1">Uncharacterized protein</fullName>
    </submittedName>
</protein>
<sequence length="146" mass="15744">MFNLLVAPFVLAGEPAQYPADLDAAHSWAYPGDVARTLVALSRDDRAWGRPWHVPAVSDLSVRAITARLAELAGLADHQLIAMSALALHNAALVDPITSGVPEMQYLSQRPFLMDGSRVTETFGVTPTPLDAVLTETVESFHRAVV</sequence>
<keyword evidence="2" id="KW-1185">Reference proteome</keyword>
<name>A0ABU2ML63_9ACTN</name>
<dbReference type="Gene3D" id="3.40.50.720">
    <property type="entry name" value="NAD(P)-binding Rossmann-like Domain"/>
    <property type="match status" value="1"/>
</dbReference>
<evidence type="ECO:0000313" key="1">
    <source>
        <dbReference type="EMBL" id="MDT0341394.1"/>
    </source>
</evidence>
<organism evidence="1 2">
    <name type="scientific">Streptomyces litchfieldiae</name>
    <dbReference type="NCBI Taxonomy" id="3075543"/>
    <lineage>
        <taxon>Bacteria</taxon>
        <taxon>Bacillati</taxon>
        <taxon>Actinomycetota</taxon>
        <taxon>Actinomycetes</taxon>
        <taxon>Kitasatosporales</taxon>
        <taxon>Streptomycetaceae</taxon>
        <taxon>Streptomyces</taxon>
    </lineage>
</organism>
<accession>A0ABU2ML63</accession>
<reference evidence="2" key="1">
    <citation type="submission" date="2023-07" db="EMBL/GenBank/DDBJ databases">
        <title>30 novel species of actinomycetes from the DSMZ collection.</title>
        <authorList>
            <person name="Nouioui I."/>
        </authorList>
    </citation>
    <scope>NUCLEOTIDE SEQUENCE [LARGE SCALE GENOMIC DNA]</scope>
    <source>
        <strain evidence="2">DSM 44938</strain>
    </source>
</reference>
<comment type="caution">
    <text evidence="1">The sequence shown here is derived from an EMBL/GenBank/DDBJ whole genome shotgun (WGS) entry which is preliminary data.</text>
</comment>